<name>A0ABS1SLP2_9MICO</name>
<dbReference type="EMBL" id="QYAD01000001">
    <property type="protein sequence ID" value="MBL3689070.1"/>
    <property type="molecule type" value="Genomic_DNA"/>
</dbReference>
<dbReference type="InterPro" id="IPR006059">
    <property type="entry name" value="SBP"/>
</dbReference>
<evidence type="ECO:0000313" key="2">
    <source>
        <dbReference type="EMBL" id="MBL3689070.1"/>
    </source>
</evidence>
<accession>A0ABS1SLP2</accession>
<organism evidence="2 3">
    <name type="scientific">Leucobacter chromiireducens subsp. chromiireducens</name>
    <dbReference type="NCBI Taxonomy" id="660067"/>
    <lineage>
        <taxon>Bacteria</taxon>
        <taxon>Bacillati</taxon>
        <taxon>Actinomycetota</taxon>
        <taxon>Actinomycetes</taxon>
        <taxon>Micrococcales</taxon>
        <taxon>Microbacteriaceae</taxon>
        <taxon>Leucobacter</taxon>
    </lineage>
</organism>
<sequence length="350" mass="36461">MAGAVALALTGCSSGSAPESGSKDQPFAGQTIVVNSFGGDYEATLQEAVIKPFEAETGAKVEVVTAYSADALAQLTAQKGKPQLDVVTFSGGQEVVAAADGLLAPIAEADIEGAADLVPTALDGVKRGEGEGPVIQIAPMGLIYLKDQVKDAPTSWDAVLDPKFAGHVALTDFSNSYGLLTFLAMNAKLGGSTDDVQPGLDAVGGLLAKNDAVVTATSPEIQQAFTQRDIWLAPYAQDYAYTLTKAGLNVGFTVPENSPASYITANVVAGTGKEDLATAFVNYQLRPEVQLAWADALRYSPTNMTVEIPAEFAEEVIAGEGLTGLVRFDPTEIDAKRAEWVKAWNALVAS</sequence>
<dbReference type="Proteomes" id="UP001646141">
    <property type="component" value="Unassembled WGS sequence"/>
</dbReference>
<dbReference type="Pfam" id="PF13416">
    <property type="entry name" value="SBP_bac_8"/>
    <property type="match status" value="1"/>
</dbReference>
<evidence type="ECO:0000313" key="3">
    <source>
        <dbReference type="Proteomes" id="UP001646141"/>
    </source>
</evidence>
<dbReference type="PANTHER" id="PTHR30006">
    <property type="entry name" value="THIAMINE-BINDING PERIPLASMIC PROTEIN-RELATED"/>
    <property type="match status" value="1"/>
</dbReference>
<protein>
    <submittedName>
        <fullName evidence="2">Extracellular solute-binding protein</fullName>
    </submittedName>
</protein>
<evidence type="ECO:0000256" key="1">
    <source>
        <dbReference type="ARBA" id="ARBA00022729"/>
    </source>
</evidence>
<reference evidence="2 3" key="1">
    <citation type="submission" date="2018-09" db="EMBL/GenBank/DDBJ databases">
        <title>Comparative genomics of Leucobacter spp.</title>
        <authorList>
            <person name="Reis A.C."/>
            <person name="Kolvenbach B.A."/>
            <person name="Corvini P.F.X."/>
            <person name="Nunes O.C."/>
        </authorList>
    </citation>
    <scope>NUCLEOTIDE SEQUENCE [LARGE SCALE GENOMIC DNA]</scope>
    <source>
        <strain evidence="2 3">L-1</strain>
    </source>
</reference>
<dbReference type="PANTHER" id="PTHR30006:SF2">
    <property type="entry name" value="ABC TRANSPORTER SUBSTRATE-BINDING PROTEIN"/>
    <property type="match status" value="1"/>
</dbReference>
<comment type="caution">
    <text evidence="2">The sequence shown here is derived from an EMBL/GenBank/DDBJ whole genome shotgun (WGS) entry which is preliminary data.</text>
</comment>
<proteinExistence type="predicted"/>
<dbReference type="Gene3D" id="3.40.190.10">
    <property type="entry name" value="Periplasmic binding protein-like II"/>
    <property type="match status" value="2"/>
</dbReference>
<gene>
    <name evidence="2" type="ORF">D3226_03735</name>
</gene>
<keyword evidence="3" id="KW-1185">Reference proteome</keyword>
<keyword evidence="1" id="KW-0732">Signal</keyword>
<dbReference type="SUPFAM" id="SSF53850">
    <property type="entry name" value="Periplasmic binding protein-like II"/>
    <property type="match status" value="1"/>
</dbReference>